<comment type="subcellular location">
    <subcellularLocation>
        <location evidence="1">Membrane</location>
    </subcellularLocation>
</comment>
<dbReference type="Gene3D" id="2.40.160.20">
    <property type="match status" value="1"/>
</dbReference>
<dbReference type="PANTHER" id="PTHR34001">
    <property type="entry name" value="BLL7405 PROTEIN"/>
    <property type="match status" value="1"/>
</dbReference>
<dbReference type="STRING" id="92947.BVG79_02124"/>
<dbReference type="OrthoDB" id="9815357at2"/>
<keyword evidence="8" id="KW-1185">Reference proteome</keyword>
<dbReference type="EMBL" id="CP019937">
    <property type="protein sequence ID" value="ARO15464.1"/>
    <property type="molecule type" value="Genomic_DNA"/>
</dbReference>
<dbReference type="InterPro" id="IPR011250">
    <property type="entry name" value="OMP/PagP_B-barrel"/>
</dbReference>
<dbReference type="SUPFAM" id="SSF56925">
    <property type="entry name" value="OMPA-like"/>
    <property type="match status" value="1"/>
</dbReference>
<evidence type="ECO:0000256" key="2">
    <source>
        <dbReference type="ARBA" id="ARBA00022729"/>
    </source>
</evidence>
<sequence length="246" mass="26035">MIKNSFVVGAAIASALVSANAAFAGGLTQEVVEPVIIVPAAPAIAGRWEGAYVGLGLSYIVDAEDEVGVHTPTGTYLGSIGDMGLSGLSYSLSAGYRWNNGKLVFGPELRVRGGGKKEEVSYTAPTPPGTSIATSDASAQMNWEATLRGNFGVELNPQTLLYGFVGYTYAEFDYKVAGAMNLDTTENTDGFDIGFGVEYAFNDNWSIRGEYEYAGYDRVDLTAPGGRYTSPTMASQSLNIGVNYSF</sequence>
<gene>
    <name evidence="7" type="ORF">BVG79_02124</name>
</gene>
<feature type="domain" description="Outer membrane protein beta-barrel" evidence="6">
    <location>
        <begin position="37"/>
        <end position="246"/>
    </location>
</feature>
<dbReference type="AlphaFoldDB" id="A0A1W6P210"/>
<dbReference type="NCBIfam" id="TIGR01414">
    <property type="entry name" value="autotrans_barl"/>
    <property type="match status" value="1"/>
</dbReference>
<evidence type="ECO:0000256" key="3">
    <source>
        <dbReference type="ARBA" id="ARBA00023136"/>
    </source>
</evidence>
<evidence type="ECO:0000256" key="1">
    <source>
        <dbReference type="ARBA" id="ARBA00004370"/>
    </source>
</evidence>
<reference evidence="7 8" key="1">
    <citation type="submission" date="2017-02" db="EMBL/GenBank/DDBJ databases">
        <title>Ketogulonicigenium robustum SPU B003 Genome sequencing and assembly.</title>
        <authorList>
            <person name="Li Y."/>
            <person name="Liu L."/>
            <person name="Wang C."/>
            <person name="Zhang M."/>
            <person name="Zhang T."/>
            <person name="Zhang Y."/>
        </authorList>
    </citation>
    <scope>NUCLEOTIDE SEQUENCE [LARGE SCALE GENOMIC DNA]</scope>
    <source>
        <strain evidence="7 8">SPU_B003</strain>
    </source>
</reference>
<feature type="signal peptide" evidence="5">
    <location>
        <begin position="1"/>
        <end position="24"/>
    </location>
</feature>
<dbReference type="InterPro" id="IPR006315">
    <property type="entry name" value="OM_autotransptr_brl_dom"/>
</dbReference>
<dbReference type="RefSeq" id="WP_085786860.1">
    <property type="nucleotide sequence ID" value="NZ_CP019937.1"/>
</dbReference>
<evidence type="ECO:0000313" key="7">
    <source>
        <dbReference type="EMBL" id="ARO15464.1"/>
    </source>
</evidence>
<organism evidence="7 8">
    <name type="scientific">Ketogulonicigenium robustum</name>
    <dbReference type="NCBI Taxonomy" id="92947"/>
    <lineage>
        <taxon>Bacteria</taxon>
        <taxon>Pseudomonadati</taxon>
        <taxon>Pseudomonadota</taxon>
        <taxon>Alphaproteobacteria</taxon>
        <taxon>Rhodobacterales</taxon>
        <taxon>Roseobacteraceae</taxon>
        <taxon>Ketogulonicigenium</taxon>
    </lineage>
</organism>
<dbReference type="Pfam" id="PF13505">
    <property type="entry name" value="OMP_b-brl"/>
    <property type="match status" value="1"/>
</dbReference>
<proteinExistence type="inferred from homology"/>
<evidence type="ECO:0000259" key="6">
    <source>
        <dbReference type="Pfam" id="PF13505"/>
    </source>
</evidence>
<accession>A0A1W6P210</accession>
<feature type="chain" id="PRO_5013048941" evidence="5">
    <location>
        <begin position="25"/>
        <end position="246"/>
    </location>
</feature>
<dbReference type="InterPro" id="IPR051692">
    <property type="entry name" value="OMP-like"/>
</dbReference>
<dbReference type="Proteomes" id="UP000242447">
    <property type="component" value="Chromosome"/>
</dbReference>
<evidence type="ECO:0000313" key="8">
    <source>
        <dbReference type="Proteomes" id="UP000242447"/>
    </source>
</evidence>
<dbReference type="PANTHER" id="PTHR34001:SF3">
    <property type="entry name" value="BLL7405 PROTEIN"/>
    <property type="match status" value="1"/>
</dbReference>
<dbReference type="KEGG" id="kro:BVG79_02124"/>
<name>A0A1W6P210_9RHOB</name>
<protein>
    <submittedName>
        <fullName evidence="7">Outer membrane immunogenic protein</fullName>
    </submittedName>
</protein>
<keyword evidence="3" id="KW-0472">Membrane</keyword>
<keyword evidence="2 5" id="KW-0732">Signal</keyword>
<dbReference type="GO" id="GO:0019867">
    <property type="term" value="C:outer membrane"/>
    <property type="evidence" value="ECO:0007669"/>
    <property type="project" value="InterPro"/>
</dbReference>
<dbReference type="InterPro" id="IPR027385">
    <property type="entry name" value="Beta-barrel_OMP"/>
</dbReference>
<evidence type="ECO:0000256" key="4">
    <source>
        <dbReference type="ARBA" id="ARBA00038306"/>
    </source>
</evidence>
<evidence type="ECO:0000256" key="5">
    <source>
        <dbReference type="SAM" id="SignalP"/>
    </source>
</evidence>
<comment type="similarity">
    <text evidence="4">Belongs to the Omp25/RopB family.</text>
</comment>